<gene>
    <name evidence="4" type="primary">rpl6</name>
</gene>
<reference evidence="4" key="1">
    <citation type="journal article" date="2021" name="Genome Biol. Evol.">
        <title>Genomic rearrangements and sequence evolution across brown algal organelles.</title>
        <authorList>
            <person name="Starko S."/>
            <person name="Bringloe T.T."/>
            <person name="Gomez M.S."/>
            <person name="Darby H."/>
            <person name="Graham S.W."/>
            <person name="Martone P.T."/>
        </authorList>
    </citation>
    <scope>NUCLEOTIDE SEQUENCE</scope>
</reference>
<dbReference type="PRINTS" id="PR00059">
    <property type="entry name" value="RIBOSOMALL6"/>
</dbReference>
<sequence length="163" mass="18766">MKYSIFRIPPKVYCYTKKDKTYVVGPLSFVILYLPSCALQKRSTVKFKSIFTADQRSAFLQALVGVSLSYSLKLRLKGIGYRVEKQDKKLFFKLGYSHPVIIFIPEVLEVESIKNNLSFRSAHLIVLKNFSLSLRRLRFPDSYKGSGVIYKDEIVVVKEGKKI</sequence>
<name>A0A8F0K262_9PHAE</name>
<dbReference type="EMBL" id="MZ156064">
    <property type="protein sequence ID" value="QWK44943.1"/>
    <property type="molecule type" value="Genomic_DNA"/>
</dbReference>
<evidence type="ECO:0000256" key="3">
    <source>
        <dbReference type="ARBA" id="ARBA00023274"/>
    </source>
</evidence>
<dbReference type="GO" id="GO:0005840">
    <property type="term" value="C:ribosome"/>
    <property type="evidence" value="ECO:0007669"/>
    <property type="project" value="UniProtKB-KW"/>
</dbReference>
<dbReference type="AlphaFoldDB" id="A0A8F0K262"/>
<dbReference type="GO" id="GO:0019843">
    <property type="term" value="F:rRNA binding"/>
    <property type="evidence" value="ECO:0007669"/>
    <property type="project" value="InterPro"/>
</dbReference>
<dbReference type="PIRSF" id="PIRSF002162">
    <property type="entry name" value="Ribosomal_L6"/>
    <property type="match status" value="1"/>
</dbReference>
<dbReference type="GO" id="GO:0006412">
    <property type="term" value="P:translation"/>
    <property type="evidence" value="ECO:0007669"/>
    <property type="project" value="InterPro"/>
</dbReference>
<organism evidence="4">
    <name type="scientific">Protohalopteris sp</name>
    <dbReference type="NCBI Taxonomy" id="2843287"/>
    <lineage>
        <taxon>Eukaryota</taxon>
        <taxon>Sar</taxon>
        <taxon>Stramenopiles</taxon>
        <taxon>Ochrophyta</taxon>
        <taxon>PX clade</taxon>
        <taxon>Phaeophyceae</taxon>
        <taxon>Sphacelariales</taxon>
        <taxon>Stypocaulaceae</taxon>
        <taxon>Protohalopteris</taxon>
    </lineage>
</organism>
<dbReference type="GO" id="GO:0003735">
    <property type="term" value="F:structural constituent of ribosome"/>
    <property type="evidence" value="ECO:0007669"/>
    <property type="project" value="InterPro"/>
</dbReference>
<comment type="similarity">
    <text evidence="1">Belongs to the universal ribosomal protein uL6 family.</text>
</comment>
<dbReference type="Gene3D" id="3.90.930.12">
    <property type="entry name" value="Ribosomal protein L6, alpha-beta domain"/>
    <property type="match status" value="1"/>
</dbReference>
<dbReference type="GO" id="GO:1990904">
    <property type="term" value="C:ribonucleoprotein complex"/>
    <property type="evidence" value="ECO:0007669"/>
    <property type="project" value="UniProtKB-KW"/>
</dbReference>
<keyword evidence="2 4" id="KW-0689">Ribosomal protein</keyword>
<accession>A0A8F0K262</accession>
<dbReference type="InterPro" id="IPR000702">
    <property type="entry name" value="Ribosomal_uL6-like"/>
</dbReference>
<dbReference type="InterPro" id="IPR019906">
    <property type="entry name" value="Ribosomal_uL6_bac-type"/>
</dbReference>
<dbReference type="SUPFAM" id="SSF56053">
    <property type="entry name" value="Ribosomal protein L6"/>
    <property type="match status" value="1"/>
</dbReference>
<dbReference type="InterPro" id="IPR036789">
    <property type="entry name" value="Ribosomal_uL6-like_a/b-dom_sf"/>
</dbReference>
<evidence type="ECO:0000313" key="4">
    <source>
        <dbReference type="EMBL" id="QWK44943.1"/>
    </source>
</evidence>
<keyword evidence="3" id="KW-0687">Ribonucleoprotein</keyword>
<evidence type="ECO:0000256" key="1">
    <source>
        <dbReference type="ARBA" id="ARBA00009356"/>
    </source>
</evidence>
<dbReference type="PANTHER" id="PTHR11655">
    <property type="entry name" value="60S/50S RIBOSOMAL PROTEIN L6/L9"/>
    <property type="match status" value="1"/>
</dbReference>
<evidence type="ECO:0000256" key="2">
    <source>
        <dbReference type="ARBA" id="ARBA00022980"/>
    </source>
</evidence>
<geneLocation type="mitochondrion" evidence="4"/>
<dbReference type="PANTHER" id="PTHR11655:SF14">
    <property type="entry name" value="LARGE RIBOSOMAL SUBUNIT PROTEIN UL6M"/>
    <property type="match status" value="1"/>
</dbReference>
<proteinExistence type="inferred from homology"/>
<protein>
    <submittedName>
        <fullName evidence="4">Ribosomal protein L6</fullName>
    </submittedName>
</protein>
<keyword evidence="4" id="KW-0496">Mitochondrion</keyword>